<feature type="transmembrane region" description="Helical" evidence="2">
    <location>
        <begin position="12"/>
        <end position="39"/>
    </location>
</feature>
<dbReference type="AlphaFoldDB" id="A0A0J6UM14"/>
<reference evidence="3 4" key="1">
    <citation type="submission" date="2015-03" db="EMBL/GenBank/DDBJ databases">
        <title>Genome sequencing of Methylobacterium aquaticum DSM16371 type strain.</title>
        <authorList>
            <person name="Chaudhry V."/>
            <person name="Patil P.B."/>
        </authorList>
    </citation>
    <scope>NUCLEOTIDE SEQUENCE [LARGE SCALE GENOMIC DNA]</scope>
    <source>
        <strain evidence="3 4">DSM 16371</strain>
    </source>
</reference>
<keyword evidence="2" id="KW-1133">Transmembrane helix</keyword>
<accession>A0A0J6UM14</accession>
<protein>
    <submittedName>
        <fullName evidence="3">Uncharacterized protein</fullName>
    </submittedName>
</protein>
<keyword evidence="2" id="KW-0472">Membrane</keyword>
<dbReference type="GO" id="GO:0000796">
    <property type="term" value="C:condensin complex"/>
    <property type="evidence" value="ECO:0007669"/>
    <property type="project" value="TreeGrafter"/>
</dbReference>
<evidence type="ECO:0000256" key="2">
    <source>
        <dbReference type="SAM" id="Phobius"/>
    </source>
</evidence>
<name>A0A0J6UM14_9HYPH</name>
<feature type="coiled-coil region" evidence="1">
    <location>
        <begin position="79"/>
        <end position="184"/>
    </location>
</feature>
<dbReference type="Gene3D" id="1.10.287.1490">
    <property type="match status" value="1"/>
</dbReference>
<sequence length="596" mass="63397">MMRRRRRQTETSEIALMAVMTKAMGAFLILMVFGMKYYVPDFTAEQVARIVHASLGSVRGDLEAAGRRLKSGDYTREDLDRLQAQIDVAVAKLAQAEQDVSRLQTRLDQANSQLRRVEGERARLQAEAEAARARVQVAEAERDRLGAEVASLRAEVERLRGQDAQALQARIEALTRENRALAARRTVYAHFRYAGCGTLAIYPNLARQSARVPGRPEPVIPIDGSPGYRGFLRAGAPEETLTVNPSADGRAVVATWIGQTVQVGDALVLSTNVLNPVAPGGAASDGPSVAQAGCRVEGEIHGGGKSVGFVTTIEPAQPVVLLGLMRLTEAGLEAVRVTPEQSRWFAERLAEAPCGIPACGGSDPRARDLLAATLTAIVRGRLSLAPTGWARQGEIAGRIAEELGDRLRRGTLTEADLGRWVDLVAAVPDRPVATGNAPATDALAEIGARLAASGAPPALAAAFVERAARNWWSPEEREERLRRAGIGPAAGSFAARAAALKVPRGFAADLERGIAAGALTAEQGLDWLALVERARAAANGPPPPQPDLTRLLHLMEAKGLSELAPMRVGYGLAAVGRLPMVEAIALLSRMKGGLRP</sequence>
<evidence type="ECO:0000256" key="1">
    <source>
        <dbReference type="SAM" id="Coils"/>
    </source>
</evidence>
<dbReference type="PANTHER" id="PTHR43941">
    <property type="entry name" value="STRUCTURAL MAINTENANCE OF CHROMOSOMES PROTEIN 2"/>
    <property type="match status" value="1"/>
</dbReference>
<dbReference type="GO" id="GO:0000785">
    <property type="term" value="C:chromatin"/>
    <property type="evidence" value="ECO:0007669"/>
    <property type="project" value="TreeGrafter"/>
</dbReference>
<dbReference type="PANTHER" id="PTHR43941:SF1">
    <property type="entry name" value="STRUCTURAL MAINTENANCE OF CHROMOSOMES PROTEIN 2"/>
    <property type="match status" value="1"/>
</dbReference>
<keyword evidence="1" id="KW-0175">Coiled coil</keyword>
<dbReference type="PATRIC" id="fig|270351.6.peg.5196"/>
<dbReference type="EMBL" id="LABX01000360">
    <property type="protein sequence ID" value="KMO27036.1"/>
    <property type="molecule type" value="Genomic_DNA"/>
</dbReference>
<proteinExistence type="predicted"/>
<dbReference type="GO" id="GO:0003682">
    <property type="term" value="F:chromatin binding"/>
    <property type="evidence" value="ECO:0007669"/>
    <property type="project" value="TreeGrafter"/>
</dbReference>
<evidence type="ECO:0000313" key="3">
    <source>
        <dbReference type="EMBL" id="KMO27036.1"/>
    </source>
</evidence>
<keyword evidence="2" id="KW-0812">Transmembrane</keyword>
<dbReference type="OrthoDB" id="8428965at2"/>
<dbReference type="RefSeq" id="WP_048467844.1">
    <property type="nucleotide sequence ID" value="NZ_LABX01000360.1"/>
</dbReference>
<comment type="caution">
    <text evidence="3">The sequence shown here is derived from an EMBL/GenBank/DDBJ whole genome shotgun (WGS) entry which is preliminary data.</text>
</comment>
<gene>
    <name evidence="3" type="ORF">VP06_32010</name>
</gene>
<organism evidence="3 4">
    <name type="scientific">Methylobacterium aquaticum</name>
    <dbReference type="NCBI Taxonomy" id="270351"/>
    <lineage>
        <taxon>Bacteria</taxon>
        <taxon>Pseudomonadati</taxon>
        <taxon>Pseudomonadota</taxon>
        <taxon>Alphaproteobacteria</taxon>
        <taxon>Hyphomicrobiales</taxon>
        <taxon>Methylobacteriaceae</taxon>
        <taxon>Methylobacterium</taxon>
    </lineage>
</organism>
<dbReference type="GO" id="GO:0000793">
    <property type="term" value="C:condensed chromosome"/>
    <property type="evidence" value="ECO:0007669"/>
    <property type="project" value="TreeGrafter"/>
</dbReference>
<dbReference type="Proteomes" id="UP000035929">
    <property type="component" value="Unassembled WGS sequence"/>
</dbReference>
<evidence type="ECO:0000313" key="4">
    <source>
        <dbReference type="Proteomes" id="UP000035929"/>
    </source>
</evidence>